<reference evidence="2 3" key="1">
    <citation type="submission" date="2020-08" db="EMBL/GenBank/DDBJ databases">
        <title>Sequencing the genomes of 1000 actinobacteria strains.</title>
        <authorList>
            <person name="Klenk H.-P."/>
        </authorList>
    </citation>
    <scope>NUCLEOTIDE SEQUENCE [LARGE SCALE GENOMIC DNA]</scope>
    <source>
        <strain evidence="2 3">DSM 22826</strain>
    </source>
</reference>
<evidence type="ECO:0000313" key="2">
    <source>
        <dbReference type="EMBL" id="MBB2994130.1"/>
    </source>
</evidence>
<keyword evidence="3" id="KW-1185">Reference proteome</keyword>
<name>A0A839QDZ6_9MICC</name>
<feature type="transmembrane region" description="Helical" evidence="1">
    <location>
        <begin position="87"/>
        <end position="104"/>
    </location>
</feature>
<dbReference type="AlphaFoldDB" id="A0A839QDZ6"/>
<organism evidence="2 3">
    <name type="scientific">Paeniglutamicibacter cryotolerans</name>
    <dbReference type="NCBI Taxonomy" id="670079"/>
    <lineage>
        <taxon>Bacteria</taxon>
        <taxon>Bacillati</taxon>
        <taxon>Actinomycetota</taxon>
        <taxon>Actinomycetes</taxon>
        <taxon>Micrococcales</taxon>
        <taxon>Micrococcaceae</taxon>
        <taxon>Paeniglutamicibacter</taxon>
    </lineage>
</organism>
<accession>A0A839QDZ6</accession>
<dbReference type="Proteomes" id="UP000523000">
    <property type="component" value="Unassembled WGS sequence"/>
</dbReference>
<keyword evidence="1" id="KW-1133">Transmembrane helix</keyword>
<keyword evidence="1" id="KW-0812">Transmembrane</keyword>
<evidence type="ECO:0000313" key="3">
    <source>
        <dbReference type="Proteomes" id="UP000523000"/>
    </source>
</evidence>
<dbReference type="RefSeq" id="WP_183509504.1">
    <property type="nucleotide sequence ID" value="NZ_BAABGK010000112.1"/>
</dbReference>
<sequence>MRTWKRWEDWTVVAMGLVMALTPIWAAHLGSSVPMMITSGSLLVLVGLVNLGGPNLYGIEIGALLASVVAIIIPGLGGFAGANVPAITAWAAGGVSLVVTALAMRPSINASHDHYFEMRRT</sequence>
<comment type="caution">
    <text evidence="2">The sequence shown here is derived from an EMBL/GenBank/DDBJ whole genome shotgun (WGS) entry which is preliminary data.</text>
</comment>
<proteinExistence type="predicted"/>
<protein>
    <submittedName>
        <fullName evidence="2">Uncharacterized protein (DUF697 family)</fullName>
    </submittedName>
</protein>
<evidence type="ECO:0000256" key="1">
    <source>
        <dbReference type="SAM" id="Phobius"/>
    </source>
</evidence>
<gene>
    <name evidence="2" type="ORF">E9229_000321</name>
</gene>
<dbReference type="EMBL" id="JACHVS010000001">
    <property type="protein sequence ID" value="MBB2994130.1"/>
    <property type="molecule type" value="Genomic_DNA"/>
</dbReference>
<keyword evidence="1" id="KW-0472">Membrane</keyword>
<feature type="transmembrane region" description="Helical" evidence="1">
    <location>
        <begin position="61"/>
        <end position="81"/>
    </location>
</feature>
<feature type="transmembrane region" description="Helical" evidence="1">
    <location>
        <begin position="36"/>
        <end position="54"/>
    </location>
</feature>